<dbReference type="PANTHER" id="PTHR15657:SF1">
    <property type="entry name" value="THYROID TRANSCRIPTION FACTOR 1-ASSOCIATED PROTEIN 26"/>
    <property type="match status" value="1"/>
</dbReference>
<dbReference type="OMA" id="FRMEHLL"/>
<evidence type="ECO:0000313" key="2">
    <source>
        <dbReference type="EMBL" id="KAH9328770.1"/>
    </source>
</evidence>
<accession>A0AA38GYB8</accession>
<protein>
    <recommendedName>
        <fullName evidence="4">Thyroid transcription factor 1-associated protein 26</fullName>
    </recommendedName>
</protein>
<dbReference type="Proteomes" id="UP000824469">
    <property type="component" value="Unassembled WGS sequence"/>
</dbReference>
<sequence>KQREYYRNAKNVKKYRKLLKHLGEGVQANQLQTDTDVLELNQETEFKRKQKTVEQHSDRSDVNNNRKLLPTVNQNVKKANNGYLQKNKGKNDYNQKEKGKNHYSEKHKDMNTLQKLREDFEKQKQEEEWLRKAREDAIAAKQEAREKAESKRRDLKAKMCKKTRSGQPIMKFRMEHLLDRIQNSNK</sequence>
<gene>
    <name evidence="2" type="ORF">KI387_000878</name>
</gene>
<reference evidence="2 3" key="1">
    <citation type="journal article" date="2021" name="Nat. Plants">
        <title>The Taxus genome provides insights into paclitaxel biosynthesis.</title>
        <authorList>
            <person name="Xiong X."/>
            <person name="Gou J."/>
            <person name="Liao Q."/>
            <person name="Li Y."/>
            <person name="Zhou Q."/>
            <person name="Bi G."/>
            <person name="Li C."/>
            <person name="Du R."/>
            <person name="Wang X."/>
            <person name="Sun T."/>
            <person name="Guo L."/>
            <person name="Liang H."/>
            <person name="Lu P."/>
            <person name="Wu Y."/>
            <person name="Zhang Z."/>
            <person name="Ro D.K."/>
            <person name="Shang Y."/>
            <person name="Huang S."/>
            <person name="Yan J."/>
        </authorList>
    </citation>
    <scope>NUCLEOTIDE SEQUENCE [LARGE SCALE GENOMIC DNA]</scope>
    <source>
        <strain evidence="2">Ta-2019</strain>
    </source>
</reference>
<proteinExistence type="predicted"/>
<dbReference type="GO" id="GO:0005634">
    <property type="term" value="C:nucleus"/>
    <property type="evidence" value="ECO:0007669"/>
    <property type="project" value="TreeGrafter"/>
</dbReference>
<feature type="region of interest" description="Disordered" evidence="1">
    <location>
        <begin position="138"/>
        <end position="167"/>
    </location>
</feature>
<feature type="compositionally biased region" description="Basic and acidic residues" evidence="1">
    <location>
        <begin position="138"/>
        <end position="152"/>
    </location>
</feature>
<dbReference type="PANTHER" id="PTHR15657">
    <property type="entry name" value="THYROID TRANSCRIPTION FACTOR 1-ASSOCIATED PROTEIN 26"/>
    <property type="match status" value="1"/>
</dbReference>
<feature type="compositionally biased region" description="Basic and acidic residues" evidence="1">
    <location>
        <begin position="89"/>
        <end position="111"/>
    </location>
</feature>
<dbReference type="Pfam" id="PF08524">
    <property type="entry name" value="rRNA_processing"/>
    <property type="match status" value="1"/>
</dbReference>
<feature type="compositionally biased region" description="Basic residues" evidence="1">
    <location>
        <begin position="153"/>
        <end position="164"/>
    </location>
</feature>
<comment type="caution">
    <text evidence="2">The sequence shown here is derived from an EMBL/GenBank/DDBJ whole genome shotgun (WGS) entry which is preliminary data.</text>
</comment>
<dbReference type="AlphaFoldDB" id="A0AA38GYB8"/>
<dbReference type="InterPro" id="IPR013730">
    <property type="entry name" value="Fyv7/TAP26"/>
</dbReference>
<keyword evidence="3" id="KW-1185">Reference proteome</keyword>
<evidence type="ECO:0000256" key="1">
    <source>
        <dbReference type="SAM" id="MobiDB-lite"/>
    </source>
</evidence>
<dbReference type="EMBL" id="JAHRHJ020000001">
    <property type="protein sequence ID" value="KAH9328770.1"/>
    <property type="molecule type" value="Genomic_DNA"/>
</dbReference>
<feature type="non-terminal residue" evidence="2">
    <location>
        <position position="186"/>
    </location>
</feature>
<feature type="region of interest" description="Disordered" evidence="1">
    <location>
        <begin position="80"/>
        <end position="111"/>
    </location>
</feature>
<evidence type="ECO:0008006" key="4">
    <source>
        <dbReference type="Google" id="ProtNLM"/>
    </source>
</evidence>
<organism evidence="2 3">
    <name type="scientific">Taxus chinensis</name>
    <name type="common">Chinese yew</name>
    <name type="synonym">Taxus wallichiana var. chinensis</name>
    <dbReference type="NCBI Taxonomy" id="29808"/>
    <lineage>
        <taxon>Eukaryota</taxon>
        <taxon>Viridiplantae</taxon>
        <taxon>Streptophyta</taxon>
        <taxon>Embryophyta</taxon>
        <taxon>Tracheophyta</taxon>
        <taxon>Spermatophyta</taxon>
        <taxon>Pinopsida</taxon>
        <taxon>Pinidae</taxon>
        <taxon>Conifers II</taxon>
        <taxon>Cupressales</taxon>
        <taxon>Taxaceae</taxon>
        <taxon>Taxus</taxon>
    </lineage>
</organism>
<name>A0AA38GYB8_TAXCH</name>
<evidence type="ECO:0000313" key="3">
    <source>
        <dbReference type="Proteomes" id="UP000824469"/>
    </source>
</evidence>